<evidence type="ECO:0000313" key="8">
    <source>
        <dbReference type="Proteomes" id="UP000012043"/>
    </source>
</evidence>
<feature type="transmembrane region" description="Helical" evidence="5">
    <location>
        <begin position="329"/>
        <end position="353"/>
    </location>
</feature>
<keyword evidence="4 5" id="KW-0472">Membrane</keyword>
<evidence type="ECO:0000259" key="6">
    <source>
        <dbReference type="Pfam" id="PF04932"/>
    </source>
</evidence>
<evidence type="ECO:0000256" key="3">
    <source>
        <dbReference type="ARBA" id="ARBA00022989"/>
    </source>
</evidence>
<proteinExistence type="predicted"/>
<feature type="transmembrane region" description="Helical" evidence="5">
    <location>
        <begin position="106"/>
        <end position="125"/>
    </location>
</feature>
<feature type="transmembrane region" description="Helical" evidence="5">
    <location>
        <begin position="80"/>
        <end position="100"/>
    </location>
</feature>
<dbReference type="AlphaFoldDB" id="J1QJK4"/>
<dbReference type="GO" id="GO:0016020">
    <property type="term" value="C:membrane"/>
    <property type="evidence" value="ECO:0007669"/>
    <property type="project" value="UniProtKB-SubCell"/>
</dbReference>
<keyword evidence="2 5" id="KW-0812">Transmembrane</keyword>
<evidence type="ECO:0000313" key="7">
    <source>
        <dbReference type="EMBL" id="EJI85741.1"/>
    </source>
</evidence>
<evidence type="ECO:0000256" key="1">
    <source>
        <dbReference type="ARBA" id="ARBA00004141"/>
    </source>
</evidence>
<feature type="transmembrane region" description="Helical" evidence="5">
    <location>
        <begin position="137"/>
        <end position="158"/>
    </location>
</feature>
<evidence type="ECO:0000256" key="5">
    <source>
        <dbReference type="SAM" id="Phobius"/>
    </source>
</evidence>
<feature type="domain" description="O-antigen ligase-related" evidence="6">
    <location>
        <begin position="210"/>
        <end position="343"/>
    </location>
</feature>
<dbReference type="Pfam" id="PF04932">
    <property type="entry name" value="Wzy_C"/>
    <property type="match status" value="1"/>
</dbReference>
<feature type="transmembrane region" description="Helical" evidence="5">
    <location>
        <begin position="47"/>
        <end position="68"/>
    </location>
</feature>
<sequence length="407" mass="47346">MRVYLSHLSYLLKYKTYTTVFYLSLMSVPIYFTFASVFGIANVEGETTIYFTLFVLLIFFTQLLLYFFTLLKGSILRSELFLLLFIFLLISLSFGIGVFYDLKLDNFYLFIIMGITGFLLYFSSVKIYSFKNISLDTYYLSLFFSWLFIFAIFKVFTVSEIFSDINLGGATYQTISYTAVLLFGLLLFLLPNTCKNKIFCLVLYFLNFITLVSLSFIMFLGGSKGAFLVFVLYLFYFFILKFRILTLLSWLAIGMSLAMLGSIITYDISIFEVGFNRILAFFDPDISMSERATGRDSYYQNFLTLFEESPFFGYGLLSSNGYVSNSHNLFTMFMLQFGFFGVIKSVFIILLLLITVLKIDFKRNLFFGVLLVHVFVMLMFSGQYFSTLLYWFVLSFMVDNLFREHST</sequence>
<feature type="transmembrane region" description="Helical" evidence="5">
    <location>
        <begin position="365"/>
        <end position="393"/>
    </location>
</feature>
<feature type="transmembrane region" description="Helical" evidence="5">
    <location>
        <begin position="170"/>
        <end position="191"/>
    </location>
</feature>
<protein>
    <recommendedName>
        <fullName evidence="6">O-antigen ligase-related domain-containing protein</fullName>
    </recommendedName>
</protein>
<feature type="transmembrane region" description="Helical" evidence="5">
    <location>
        <begin position="225"/>
        <end position="240"/>
    </location>
</feature>
<accession>J1QJK4</accession>
<feature type="transmembrane region" description="Helical" evidence="5">
    <location>
        <begin position="247"/>
        <end position="266"/>
    </location>
</feature>
<keyword evidence="3 5" id="KW-1133">Transmembrane helix</keyword>
<evidence type="ECO:0000256" key="4">
    <source>
        <dbReference type="ARBA" id="ARBA00023136"/>
    </source>
</evidence>
<dbReference type="PATRIC" id="fig|1197174.4.peg.1375"/>
<dbReference type="EMBL" id="ALAB01000019">
    <property type="protein sequence ID" value="EJI85741.1"/>
    <property type="molecule type" value="Genomic_DNA"/>
</dbReference>
<dbReference type="InterPro" id="IPR007016">
    <property type="entry name" value="O-antigen_ligase-rel_domated"/>
</dbReference>
<feature type="transmembrane region" description="Helical" evidence="5">
    <location>
        <begin position="20"/>
        <end position="41"/>
    </location>
</feature>
<evidence type="ECO:0000256" key="2">
    <source>
        <dbReference type="ARBA" id="ARBA00022692"/>
    </source>
</evidence>
<comment type="subcellular location">
    <subcellularLocation>
        <location evidence="1">Membrane</location>
        <topology evidence="1">Multi-pass membrane protein</topology>
    </subcellularLocation>
</comment>
<comment type="caution">
    <text evidence="7">The sequence shown here is derived from an EMBL/GenBank/DDBJ whole genome shotgun (WGS) entry which is preliminary data.</text>
</comment>
<name>J1QJK4_9ALTE</name>
<reference evidence="7 8" key="1">
    <citation type="journal article" date="2012" name="J. Bacteriol.">
        <title>Genome Sequence of Pectin-Degrading Alishewanella aestuarii Strain B11T, Isolated from Tidal Flat Sediment.</title>
        <authorList>
            <person name="Jung J."/>
            <person name="Choi S."/>
            <person name="Chun J."/>
            <person name="Park W."/>
        </authorList>
    </citation>
    <scope>NUCLEOTIDE SEQUENCE [LARGE SCALE GENOMIC DNA]</scope>
    <source>
        <strain evidence="7 8">B11</strain>
    </source>
</reference>
<gene>
    <name evidence="7" type="ORF">AEST_14060</name>
</gene>
<keyword evidence="8" id="KW-1185">Reference proteome</keyword>
<dbReference type="Proteomes" id="UP000012043">
    <property type="component" value="Unassembled WGS sequence"/>
</dbReference>
<feature type="transmembrane region" description="Helical" evidence="5">
    <location>
        <begin position="198"/>
        <end position="219"/>
    </location>
</feature>
<organism evidence="7 8">
    <name type="scientific">Alishewanella aestuarii B11</name>
    <dbReference type="NCBI Taxonomy" id="1197174"/>
    <lineage>
        <taxon>Bacteria</taxon>
        <taxon>Pseudomonadati</taxon>
        <taxon>Pseudomonadota</taxon>
        <taxon>Gammaproteobacteria</taxon>
        <taxon>Alteromonadales</taxon>
        <taxon>Alteromonadaceae</taxon>
        <taxon>Alishewanella</taxon>
    </lineage>
</organism>